<dbReference type="PANTHER" id="PTHR23058:SF0">
    <property type="entry name" value="PEROXISOMAL MEMBRANE PROTEIN PEX14"/>
    <property type="match status" value="1"/>
</dbReference>
<keyword evidence="3 10" id="KW-0653">Protein transport</keyword>
<reference evidence="14 15" key="1">
    <citation type="submission" date="2016-07" db="EMBL/GenBank/DDBJ databases">
        <title>Pervasive Adenine N6-methylation of Active Genes in Fungi.</title>
        <authorList>
            <consortium name="DOE Joint Genome Institute"/>
            <person name="Mondo S.J."/>
            <person name="Dannebaum R.O."/>
            <person name="Kuo R.C."/>
            <person name="Labutti K."/>
            <person name="Haridas S."/>
            <person name="Kuo A."/>
            <person name="Salamov A."/>
            <person name="Ahrendt S.R."/>
            <person name="Lipzen A."/>
            <person name="Sullivan W."/>
            <person name="Andreopoulos W.B."/>
            <person name="Clum A."/>
            <person name="Lindquist E."/>
            <person name="Daum C."/>
            <person name="Ramamoorthy G.K."/>
            <person name="Gryganskyi A."/>
            <person name="Culley D."/>
            <person name="Magnuson J.K."/>
            <person name="James T.Y."/>
            <person name="O'Malley M.A."/>
            <person name="Stajich J.E."/>
            <person name="Spatafora J.W."/>
            <person name="Visel A."/>
            <person name="Grigoriev I.V."/>
        </authorList>
    </citation>
    <scope>NUCLEOTIDE SEQUENCE [LARGE SCALE GENOMIC DNA]</scope>
    <source>
        <strain evidence="14 15">NRRL 2496</strain>
    </source>
</reference>
<evidence type="ECO:0000256" key="5">
    <source>
        <dbReference type="ARBA" id="ARBA00023136"/>
    </source>
</evidence>
<gene>
    <name evidence="14" type="ORF">BCR43DRAFT_69916</name>
</gene>
<evidence type="ECO:0000256" key="9">
    <source>
        <dbReference type="ARBA" id="ARBA00046271"/>
    </source>
</evidence>
<comment type="caution">
    <text evidence="14">The sequence shown here is derived from an EMBL/GenBank/DDBJ whole genome shotgun (WGS) entry which is preliminary data.</text>
</comment>
<feature type="transmembrane region" description="Helical" evidence="12">
    <location>
        <begin position="204"/>
        <end position="230"/>
    </location>
</feature>
<comment type="function">
    <text evidence="10">Component of the PEX13-PEX14 docking complex, a translocon channel that specifically mediates the import of peroxisomal cargo proteins bound to PEX5 receptor. The PEX13-PEX14 docking complex forms a large import pore which can be opened to a diameter of about 9 nm. Mechanistically, PEX5 receptor along with cargo proteins associates with the PEX14 subunit of the PEX13-PEX14 docking complex in the cytosol, leading to the insertion of the receptor into the organelle membrane with the concomitant translocation of the cargo into the peroxisome matrix.</text>
</comment>
<feature type="compositionally biased region" description="Low complexity" evidence="11">
    <location>
        <begin position="78"/>
        <end position="92"/>
    </location>
</feature>
<feature type="compositionally biased region" description="Pro residues" evidence="11">
    <location>
        <begin position="68"/>
        <end position="77"/>
    </location>
</feature>
<evidence type="ECO:0000256" key="8">
    <source>
        <dbReference type="ARBA" id="ARBA00029691"/>
    </source>
</evidence>
<dbReference type="EMBL" id="MCGN01000001">
    <property type="protein sequence ID" value="ORZ03992.1"/>
    <property type="molecule type" value="Genomic_DNA"/>
</dbReference>
<feature type="compositionally biased region" description="Low complexity" evidence="11">
    <location>
        <begin position="25"/>
        <end position="35"/>
    </location>
</feature>
<evidence type="ECO:0000256" key="3">
    <source>
        <dbReference type="ARBA" id="ARBA00022927"/>
    </source>
</evidence>
<dbReference type="GO" id="GO:0005102">
    <property type="term" value="F:signaling receptor binding"/>
    <property type="evidence" value="ECO:0007669"/>
    <property type="project" value="TreeGrafter"/>
</dbReference>
<proteinExistence type="inferred from homology"/>
<feature type="region of interest" description="Disordered" evidence="11">
    <location>
        <begin position="234"/>
        <end position="257"/>
    </location>
</feature>
<sequence>MANENGNSSFAEARRNADITSMIPDANSSPNTATAAPPPPSSNNPNPSDASPPAQTSPAAGPAAGPAAPIPAAPTPAPAIATPAASSSPAQSEALREDMLKSAISFLSSANVQSAPTAKKIAFLRQKGLSQQEIEEAFKRVGSAPLASSSSNSSTTMTTPPSNALTNTTTTNHASLPPIPPRPRSTHVIYYQPPPPPVMPAQRVLTLALLMGFGAVGATAALVGIIRVSLGKNNERRTSKGKRERAYSSHFPFLSSA</sequence>
<evidence type="ECO:0000256" key="10">
    <source>
        <dbReference type="RuleBase" id="RU367032"/>
    </source>
</evidence>
<dbReference type="Gene3D" id="1.10.10.10">
    <property type="entry name" value="Winged helix-like DNA-binding domain superfamily/Winged helix DNA-binding domain"/>
    <property type="match status" value="1"/>
</dbReference>
<keyword evidence="2 10" id="KW-0813">Transport</keyword>
<evidence type="ECO:0000313" key="14">
    <source>
        <dbReference type="EMBL" id="ORZ03992.1"/>
    </source>
</evidence>
<keyword evidence="12" id="KW-1133">Transmembrane helix</keyword>
<dbReference type="GO" id="GO:0016560">
    <property type="term" value="P:protein import into peroxisome matrix, docking"/>
    <property type="evidence" value="ECO:0007669"/>
    <property type="project" value="UniProtKB-UniRule"/>
</dbReference>
<dbReference type="AlphaFoldDB" id="A0A1X2HWL2"/>
<organism evidence="14 15">
    <name type="scientific">Syncephalastrum racemosum</name>
    <name type="common">Filamentous fungus</name>
    <dbReference type="NCBI Taxonomy" id="13706"/>
    <lineage>
        <taxon>Eukaryota</taxon>
        <taxon>Fungi</taxon>
        <taxon>Fungi incertae sedis</taxon>
        <taxon>Mucoromycota</taxon>
        <taxon>Mucoromycotina</taxon>
        <taxon>Mucoromycetes</taxon>
        <taxon>Mucorales</taxon>
        <taxon>Syncephalastraceae</taxon>
        <taxon>Syncephalastrum</taxon>
    </lineage>
</organism>
<feature type="compositionally biased region" description="Polar residues" evidence="11">
    <location>
        <begin position="1"/>
        <end position="10"/>
    </location>
</feature>
<dbReference type="STRING" id="13706.A0A1X2HWL2"/>
<comment type="similarity">
    <text evidence="1 10">Belongs to the peroxin-14 family.</text>
</comment>
<feature type="region of interest" description="Disordered" evidence="11">
    <location>
        <begin position="144"/>
        <end position="181"/>
    </location>
</feature>
<name>A0A1X2HWL2_SYNRA</name>
<evidence type="ECO:0000313" key="15">
    <source>
        <dbReference type="Proteomes" id="UP000242180"/>
    </source>
</evidence>
<dbReference type="InParanoid" id="A0A1X2HWL2"/>
<keyword evidence="4" id="KW-0811">Translocation</keyword>
<evidence type="ECO:0000256" key="6">
    <source>
        <dbReference type="ARBA" id="ARBA00023140"/>
    </source>
</evidence>
<evidence type="ECO:0000256" key="11">
    <source>
        <dbReference type="SAM" id="MobiDB-lite"/>
    </source>
</evidence>
<comment type="subcellular location">
    <subcellularLocation>
        <location evidence="9 10">Peroxisome membrane</location>
    </subcellularLocation>
</comment>
<feature type="compositionally biased region" description="Low complexity" evidence="11">
    <location>
        <begin position="43"/>
        <end position="67"/>
    </location>
</feature>
<keyword evidence="15" id="KW-1185">Reference proteome</keyword>
<feature type="compositionally biased region" description="Low complexity" evidence="11">
    <location>
        <begin position="144"/>
        <end position="176"/>
    </location>
</feature>
<dbReference type="GO" id="GO:0005778">
    <property type="term" value="C:peroxisomal membrane"/>
    <property type="evidence" value="ECO:0007669"/>
    <property type="project" value="UniProtKB-SubCell"/>
</dbReference>
<dbReference type="InterPro" id="IPR036388">
    <property type="entry name" value="WH-like_DNA-bd_sf"/>
</dbReference>
<evidence type="ECO:0000256" key="4">
    <source>
        <dbReference type="ARBA" id="ARBA00023010"/>
    </source>
</evidence>
<evidence type="ECO:0000256" key="1">
    <source>
        <dbReference type="ARBA" id="ARBA00005443"/>
    </source>
</evidence>
<dbReference type="Proteomes" id="UP000242180">
    <property type="component" value="Unassembled WGS sequence"/>
</dbReference>
<evidence type="ECO:0000256" key="7">
    <source>
        <dbReference type="ARBA" id="ARBA00029502"/>
    </source>
</evidence>
<keyword evidence="5 10" id="KW-0472">Membrane</keyword>
<keyword evidence="6 10" id="KW-0576">Peroxisome</keyword>
<dbReference type="InterPro" id="IPR025655">
    <property type="entry name" value="PEX14"/>
</dbReference>
<dbReference type="OrthoDB" id="441517at2759"/>
<feature type="region of interest" description="Disordered" evidence="11">
    <location>
        <begin position="1"/>
        <end position="94"/>
    </location>
</feature>
<feature type="domain" description="Peroxisome membrane anchor protein Pex14p N-terminal" evidence="13">
    <location>
        <begin position="96"/>
        <end position="140"/>
    </location>
</feature>
<evidence type="ECO:0000259" key="13">
    <source>
        <dbReference type="Pfam" id="PF04695"/>
    </source>
</evidence>
<dbReference type="InterPro" id="IPR006785">
    <property type="entry name" value="Pex14_N"/>
</dbReference>
<dbReference type="Pfam" id="PF04695">
    <property type="entry name" value="Pex14_N"/>
    <property type="match status" value="1"/>
</dbReference>
<keyword evidence="12" id="KW-0812">Transmembrane</keyword>
<dbReference type="PANTHER" id="PTHR23058">
    <property type="entry name" value="PEROXISOMAL MEMBRANE PROTEIN PEX14"/>
    <property type="match status" value="1"/>
</dbReference>
<accession>A0A1X2HWL2</accession>
<evidence type="ECO:0000256" key="12">
    <source>
        <dbReference type="SAM" id="Phobius"/>
    </source>
</evidence>
<evidence type="ECO:0000256" key="2">
    <source>
        <dbReference type="ARBA" id="ARBA00022448"/>
    </source>
</evidence>
<dbReference type="GO" id="GO:1990429">
    <property type="term" value="C:peroxisomal importomer complex"/>
    <property type="evidence" value="ECO:0007669"/>
    <property type="project" value="TreeGrafter"/>
</dbReference>
<protein>
    <recommendedName>
        <fullName evidence="7 10">Peroxisomal membrane protein PEX14</fullName>
    </recommendedName>
    <alternativeName>
        <fullName evidence="8 10">Peroxin-14</fullName>
    </alternativeName>
</protein>